<feature type="domain" description="Integrase catalytic" evidence="1">
    <location>
        <begin position="1"/>
        <end position="114"/>
    </location>
</feature>
<evidence type="ECO:0000313" key="2">
    <source>
        <dbReference type="EMBL" id="KKK89741.1"/>
    </source>
</evidence>
<proteinExistence type="predicted"/>
<dbReference type="InterPro" id="IPR001584">
    <property type="entry name" value="Integrase_cat-core"/>
</dbReference>
<dbReference type="InterPro" id="IPR012337">
    <property type="entry name" value="RNaseH-like_sf"/>
</dbReference>
<organism evidence="2">
    <name type="scientific">marine sediment metagenome</name>
    <dbReference type="NCBI Taxonomy" id="412755"/>
    <lineage>
        <taxon>unclassified sequences</taxon>
        <taxon>metagenomes</taxon>
        <taxon>ecological metagenomes</taxon>
    </lineage>
</organism>
<name>A0A0F9BZ75_9ZZZZ</name>
<dbReference type="PROSITE" id="PS50994">
    <property type="entry name" value="INTEGRASE"/>
    <property type="match status" value="1"/>
</dbReference>
<dbReference type="AlphaFoldDB" id="A0A0F9BZ75"/>
<dbReference type="Gene3D" id="3.30.420.10">
    <property type="entry name" value="Ribonuclease H-like superfamily/Ribonuclease H"/>
    <property type="match status" value="1"/>
</dbReference>
<gene>
    <name evidence="2" type="ORF">LCGC14_2730080</name>
</gene>
<evidence type="ECO:0000259" key="1">
    <source>
        <dbReference type="PROSITE" id="PS50994"/>
    </source>
</evidence>
<protein>
    <recommendedName>
        <fullName evidence="1">Integrase catalytic domain-containing protein</fullName>
    </recommendedName>
</protein>
<sequence>MMERTAGGRAFRILTLIDEYTRECLAILVDRRITSQNVIDQLFYLFILRGTPEHIRSDNGPEFTAKAVRNWLNNLEVTTLFIEPGSPWENGYIESFNGKLRDELLNREIFTTLT</sequence>
<dbReference type="EMBL" id="LAZR01049399">
    <property type="protein sequence ID" value="KKK89741.1"/>
    <property type="molecule type" value="Genomic_DNA"/>
</dbReference>
<dbReference type="Pfam" id="PF00665">
    <property type="entry name" value="rve"/>
    <property type="match status" value="1"/>
</dbReference>
<dbReference type="GO" id="GO:0003676">
    <property type="term" value="F:nucleic acid binding"/>
    <property type="evidence" value="ECO:0007669"/>
    <property type="project" value="InterPro"/>
</dbReference>
<comment type="caution">
    <text evidence="2">The sequence shown here is derived from an EMBL/GenBank/DDBJ whole genome shotgun (WGS) entry which is preliminary data.</text>
</comment>
<feature type="non-terminal residue" evidence="2">
    <location>
        <position position="114"/>
    </location>
</feature>
<dbReference type="PANTHER" id="PTHR47515">
    <property type="entry name" value="LOW CALCIUM RESPONSE LOCUS PROTEIN T"/>
    <property type="match status" value="1"/>
</dbReference>
<dbReference type="PANTHER" id="PTHR47515:SF1">
    <property type="entry name" value="BLR2054 PROTEIN"/>
    <property type="match status" value="1"/>
</dbReference>
<accession>A0A0F9BZ75</accession>
<dbReference type="SUPFAM" id="SSF53098">
    <property type="entry name" value="Ribonuclease H-like"/>
    <property type="match status" value="1"/>
</dbReference>
<dbReference type="GO" id="GO:0015074">
    <property type="term" value="P:DNA integration"/>
    <property type="evidence" value="ECO:0007669"/>
    <property type="project" value="InterPro"/>
</dbReference>
<reference evidence="2" key="1">
    <citation type="journal article" date="2015" name="Nature">
        <title>Complex archaea that bridge the gap between prokaryotes and eukaryotes.</title>
        <authorList>
            <person name="Spang A."/>
            <person name="Saw J.H."/>
            <person name="Jorgensen S.L."/>
            <person name="Zaremba-Niedzwiedzka K."/>
            <person name="Martijn J."/>
            <person name="Lind A.E."/>
            <person name="van Eijk R."/>
            <person name="Schleper C."/>
            <person name="Guy L."/>
            <person name="Ettema T.J."/>
        </authorList>
    </citation>
    <scope>NUCLEOTIDE SEQUENCE</scope>
</reference>
<dbReference type="InterPro" id="IPR036397">
    <property type="entry name" value="RNaseH_sf"/>
</dbReference>